<dbReference type="Gene3D" id="3.40.47.10">
    <property type="match status" value="1"/>
</dbReference>
<accession>A0A561UPS3</accession>
<sequence length="301" mass="32069">MFSSGAVAADRPGRLRLGAALAREFGDHSPTAGDPDLRTFTADLVRPYRLPLDEAVLTGGLGHSYAELGEHLVAELTSPERPVDLLVLVFGSPDVQPVRTTAVHLSTRCPGRPLAFALCDQGAAGVFSALRIARAYAACGVVRRALVLVVEQAHLPYQPLRPAPWPDRHAGVGLLWETDGAGELDLPTEHGPSRQGELTDEQVDAELRGALAGLVEPVLLLGPGLAAVPAPAGVRSVRARPGAPFTGLWSELARRQAQWRASGRSVLLADRDPLLGYLSLAVWTPEQKTARPVVPHLQVVR</sequence>
<evidence type="ECO:0008006" key="3">
    <source>
        <dbReference type="Google" id="ProtNLM"/>
    </source>
</evidence>
<name>A0A561UPS3_9ACTN</name>
<keyword evidence="2" id="KW-1185">Reference proteome</keyword>
<evidence type="ECO:0000313" key="1">
    <source>
        <dbReference type="EMBL" id="TWG01363.1"/>
    </source>
</evidence>
<dbReference type="GO" id="GO:0016747">
    <property type="term" value="F:acyltransferase activity, transferring groups other than amino-acyl groups"/>
    <property type="evidence" value="ECO:0007669"/>
    <property type="project" value="UniProtKB-ARBA"/>
</dbReference>
<dbReference type="OrthoDB" id="3368027at2"/>
<organism evidence="1 2">
    <name type="scientific">Kitasatospora viridis</name>
    <dbReference type="NCBI Taxonomy" id="281105"/>
    <lineage>
        <taxon>Bacteria</taxon>
        <taxon>Bacillati</taxon>
        <taxon>Actinomycetota</taxon>
        <taxon>Actinomycetes</taxon>
        <taxon>Kitasatosporales</taxon>
        <taxon>Streptomycetaceae</taxon>
        <taxon>Kitasatospora</taxon>
    </lineage>
</organism>
<dbReference type="InterPro" id="IPR016039">
    <property type="entry name" value="Thiolase-like"/>
</dbReference>
<dbReference type="SUPFAM" id="SSF53901">
    <property type="entry name" value="Thiolase-like"/>
    <property type="match status" value="1"/>
</dbReference>
<evidence type="ECO:0000313" key="2">
    <source>
        <dbReference type="Proteomes" id="UP000317940"/>
    </source>
</evidence>
<dbReference type="AlphaFoldDB" id="A0A561UPS3"/>
<dbReference type="Proteomes" id="UP000317940">
    <property type="component" value="Unassembled WGS sequence"/>
</dbReference>
<gene>
    <name evidence="1" type="ORF">FHX73_115256</name>
</gene>
<reference evidence="1 2" key="1">
    <citation type="submission" date="2019-06" db="EMBL/GenBank/DDBJ databases">
        <title>Sequencing the genomes of 1000 actinobacteria strains.</title>
        <authorList>
            <person name="Klenk H.-P."/>
        </authorList>
    </citation>
    <scope>NUCLEOTIDE SEQUENCE [LARGE SCALE GENOMIC DNA]</scope>
    <source>
        <strain evidence="1 2">DSM 44826</strain>
    </source>
</reference>
<protein>
    <recommendedName>
        <fullName evidence="3">4-hydroxymandelate oxidase</fullName>
    </recommendedName>
</protein>
<dbReference type="RefSeq" id="WP_145907575.1">
    <property type="nucleotide sequence ID" value="NZ_BAAAMZ010000007.1"/>
</dbReference>
<comment type="caution">
    <text evidence="1">The sequence shown here is derived from an EMBL/GenBank/DDBJ whole genome shotgun (WGS) entry which is preliminary data.</text>
</comment>
<proteinExistence type="predicted"/>
<dbReference type="EMBL" id="VIWT01000001">
    <property type="protein sequence ID" value="TWG01363.1"/>
    <property type="molecule type" value="Genomic_DNA"/>
</dbReference>